<protein>
    <recommendedName>
        <fullName evidence="8">Dyp-type peroxidase C-terminal domain-containing protein</fullName>
    </recommendedName>
</protein>
<evidence type="ECO:0000256" key="4">
    <source>
        <dbReference type="ARBA" id="ARBA00022723"/>
    </source>
</evidence>
<keyword evidence="6" id="KW-0560">Oxidoreductase</keyword>
<dbReference type="GO" id="GO:0005829">
    <property type="term" value="C:cytosol"/>
    <property type="evidence" value="ECO:0007669"/>
    <property type="project" value="TreeGrafter"/>
</dbReference>
<keyword evidence="4" id="KW-0479">Metal-binding</keyword>
<accession>A0A4Q7LL53</accession>
<keyword evidence="5" id="KW-0732">Signal</keyword>
<feature type="domain" description="Dyp-type peroxidase C-terminal" evidence="8">
    <location>
        <begin position="412"/>
        <end position="472"/>
    </location>
</feature>
<evidence type="ECO:0000313" key="9">
    <source>
        <dbReference type="EMBL" id="RZS54952.1"/>
    </source>
</evidence>
<dbReference type="GO" id="GO:0046872">
    <property type="term" value="F:metal ion binding"/>
    <property type="evidence" value="ECO:0007669"/>
    <property type="project" value="UniProtKB-KW"/>
</dbReference>
<evidence type="ECO:0000256" key="3">
    <source>
        <dbReference type="ARBA" id="ARBA00022617"/>
    </source>
</evidence>
<keyword evidence="7" id="KW-0408">Iron</keyword>
<dbReference type="RefSeq" id="WP_130482257.1">
    <property type="nucleotide sequence ID" value="NZ_SGWV01000009.1"/>
</dbReference>
<evidence type="ECO:0000256" key="1">
    <source>
        <dbReference type="ARBA" id="ARBA00001970"/>
    </source>
</evidence>
<dbReference type="InterPro" id="IPR011008">
    <property type="entry name" value="Dimeric_a/b-barrel"/>
</dbReference>
<keyword evidence="2" id="KW-0575">Peroxidase</keyword>
<dbReference type="EMBL" id="SGWV01000009">
    <property type="protein sequence ID" value="RZS54952.1"/>
    <property type="molecule type" value="Genomic_DNA"/>
</dbReference>
<dbReference type="Pfam" id="PF20628">
    <property type="entry name" value="Dyp_perox_C"/>
    <property type="match status" value="1"/>
</dbReference>
<dbReference type="GO" id="GO:0004601">
    <property type="term" value="F:peroxidase activity"/>
    <property type="evidence" value="ECO:0007669"/>
    <property type="project" value="UniProtKB-KW"/>
</dbReference>
<name>A0A4Q7LL53_9BURK</name>
<dbReference type="PANTHER" id="PTHR30521">
    <property type="entry name" value="DEFERROCHELATASE/PEROXIDASE"/>
    <property type="match status" value="1"/>
</dbReference>
<dbReference type="GO" id="GO:0020037">
    <property type="term" value="F:heme binding"/>
    <property type="evidence" value="ECO:0007669"/>
    <property type="project" value="InterPro"/>
</dbReference>
<sequence length="544" mass="58609">MNLDDRHAPQRLAGCGYRRADAVRHLVLRIRDEQGHDDSPALTGRPARRVLNALRDLRGLRDAQGPLCDHASALAGGVDLATRDGAIDIGLTLSGLRRLGLPAAWVERAAGRSEAFRQGAAARAWRVGDGGPAAPSRWEDWARDDPARRVDLVLSLHAATAAQVEALRQRVEGLPAYALAFEPLACLAGERLPEPDGQGRSAVAVEHFGYRDGIARPVFVDRRSPQGGLGRHPEPVALGELLLGHLNEVGANPWDFRDLRWQDASQAPPPSEEPHVSLTEASDFFRGASFGVLRKMRQDVATFDAQVAEAANALSALGGFQRAMAAGLAPENARRLAAGLAARDAGAVAQAYIRAQFCGRWPGGSAMQPADGWFEPLPAPAGTSRQPDGARAEWQRPHAAPVDGAAHRACPAHGSHIRRMNPRDDPVVPPRRRVVLRRGLPYGRRGEADVGLLGLFFCASIEDQFEHLLGAWAQQVPMGTDHVGTARDPLIGQHDNAAALLEIWLPDGGVLSARFDRPSVLTRGTLYLLYPARFGLDTICGDRP</sequence>
<dbReference type="PROSITE" id="PS51404">
    <property type="entry name" value="DYP_PEROXIDASE"/>
    <property type="match status" value="1"/>
</dbReference>
<dbReference type="InterPro" id="IPR006314">
    <property type="entry name" value="Dyp_peroxidase"/>
</dbReference>
<evidence type="ECO:0000256" key="5">
    <source>
        <dbReference type="ARBA" id="ARBA00022729"/>
    </source>
</evidence>
<organism evidence="9 10">
    <name type="scientific">Sphaerotilus mobilis</name>
    <dbReference type="NCBI Taxonomy" id="47994"/>
    <lineage>
        <taxon>Bacteria</taxon>
        <taxon>Pseudomonadati</taxon>
        <taxon>Pseudomonadota</taxon>
        <taxon>Betaproteobacteria</taxon>
        <taxon>Burkholderiales</taxon>
        <taxon>Sphaerotilaceae</taxon>
        <taxon>Sphaerotilus</taxon>
    </lineage>
</organism>
<dbReference type="AlphaFoldDB" id="A0A4Q7LL53"/>
<dbReference type="PANTHER" id="PTHR30521:SF4">
    <property type="entry name" value="DEFERROCHELATASE"/>
    <property type="match status" value="1"/>
</dbReference>
<evidence type="ECO:0000256" key="2">
    <source>
        <dbReference type="ARBA" id="ARBA00022559"/>
    </source>
</evidence>
<dbReference type="SUPFAM" id="SSF54909">
    <property type="entry name" value="Dimeric alpha+beta barrel"/>
    <property type="match status" value="1"/>
</dbReference>
<evidence type="ECO:0000256" key="6">
    <source>
        <dbReference type="ARBA" id="ARBA00023002"/>
    </source>
</evidence>
<evidence type="ECO:0000313" key="10">
    <source>
        <dbReference type="Proteomes" id="UP000293433"/>
    </source>
</evidence>
<dbReference type="OrthoDB" id="9781066at2"/>
<keyword evidence="10" id="KW-1185">Reference proteome</keyword>
<dbReference type="InterPro" id="IPR048328">
    <property type="entry name" value="Dyp_perox_C"/>
</dbReference>
<evidence type="ECO:0000259" key="8">
    <source>
        <dbReference type="Pfam" id="PF20628"/>
    </source>
</evidence>
<proteinExistence type="predicted"/>
<gene>
    <name evidence="9" type="ORF">EV685_2438</name>
</gene>
<evidence type="ECO:0000256" key="7">
    <source>
        <dbReference type="ARBA" id="ARBA00023004"/>
    </source>
</evidence>
<reference evidence="9 10" key="1">
    <citation type="submission" date="2019-02" db="EMBL/GenBank/DDBJ databases">
        <title>Genomic Encyclopedia of Type Strains, Phase IV (KMG-IV): sequencing the most valuable type-strain genomes for metagenomic binning, comparative biology and taxonomic classification.</title>
        <authorList>
            <person name="Goeker M."/>
        </authorList>
    </citation>
    <scope>NUCLEOTIDE SEQUENCE [LARGE SCALE GENOMIC DNA]</scope>
    <source>
        <strain evidence="9 10">DSM 10617</strain>
    </source>
</reference>
<comment type="caution">
    <text evidence="9">The sequence shown here is derived from an EMBL/GenBank/DDBJ whole genome shotgun (WGS) entry which is preliminary data.</text>
</comment>
<comment type="cofactor">
    <cofactor evidence="1">
        <name>heme b</name>
        <dbReference type="ChEBI" id="CHEBI:60344"/>
    </cofactor>
</comment>
<dbReference type="Proteomes" id="UP000293433">
    <property type="component" value="Unassembled WGS sequence"/>
</dbReference>
<keyword evidence="3" id="KW-0349">Heme</keyword>